<dbReference type="InterPro" id="IPR011605">
    <property type="entry name" value="NusB_fam"/>
</dbReference>
<dbReference type="Proteomes" id="UP001157133">
    <property type="component" value="Unassembled WGS sequence"/>
</dbReference>
<keyword evidence="4 6" id="KW-0805">Transcription regulation</keyword>
<evidence type="ECO:0000313" key="8">
    <source>
        <dbReference type="EMBL" id="GLX81322.1"/>
    </source>
</evidence>
<dbReference type="Pfam" id="PF01029">
    <property type="entry name" value="NusB"/>
    <property type="match status" value="1"/>
</dbReference>
<keyword evidence="3 6" id="KW-0694">RNA-binding</keyword>
<gene>
    <name evidence="6 8" type="primary">nusB</name>
    <name evidence="8" type="ORF">theurythT_07740</name>
</gene>
<evidence type="ECO:0000256" key="1">
    <source>
        <dbReference type="ARBA" id="ARBA00005952"/>
    </source>
</evidence>
<organism evidence="8 9">
    <name type="scientific">Thalassotalea eurytherma</name>
    <dbReference type="NCBI Taxonomy" id="1144278"/>
    <lineage>
        <taxon>Bacteria</taxon>
        <taxon>Pseudomonadati</taxon>
        <taxon>Pseudomonadota</taxon>
        <taxon>Gammaproteobacteria</taxon>
        <taxon>Alteromonadales</taxon>
        <taxon>Colwelliaceae</taxon>
        <taxon>Thalassotalea</taxon>
    </lineage>
</organism>
<feature type="domain" description="NusB/RsmB/TIM44" evidence="7">
    <location>
        <begin position="7"/>
        <end position="132"/>
    </location>
</feature>
<keyword evidence="5 6" id="KW-0804">Transcription</keyword>
<evidence type="ECO:0000256" key="5">
    <source>
        <dbReference type="ARBA" id="ARBA00023163"/>
    </source>
</evidence>
<dbReference type="PANTHER" id="PTHR11078:SF3">
    <property type="entry name" value="ANTITERMINATION NUSB DOMAIN-CONTAINING PROTEIN"/>
    <property type="match status" value="1"/>
</dbReference>
<dbReference type="PANTHER" id="PTHR11078">
    <property type="entry name" value="N UTILIZATION SUBSTANCE PROTEIN B-RELATED"/>
    <property type="match status" value="1"/>
</dbReference>
<evidence type="ECO:0000313" key="9">
    <source>
        <dbReference type="Proteomes" id="UP001157133"/>
    </source>
</evidence>
<dbReference type="NCBIfam" id="TIGR01951">
    <property type="entry name" value="nusB"/>
    <property type="match status" value="1"/>
</dbReference>
<dbReference type="HAMAP" id="MF_00073">
    <property type="entry name" value="NusB"/>
    <property type="match status" value="1"/>
</dbReference>
<comment type="function">
    <text evidence="6">Involved in transcription antitermination. Required for transcription of ribosomal RNA (rRNA) genes. Binds specifically to the boxA antiterminator sequence of the ribosomal RNA (rrn) operons.</text>
</comment>
<evidence type="ECO:0000256" key="2">
    <source>
        <dbReference type="ARBA" id="ARBA00022814"/>
    </source>
</evidence>
<dbReference type="CDD" id="cd00619">
    <property type="entry name" value="Terminator_NusB"/>
    <property type="match status" value="1"/>
</dbReference>
<sequence length="138" mass="15772">MKPSARRKAREFATQAIYSWQISGNDVSDIEAHFLTENTKRRFDIEYFQSLFRGVTTSVAELDLAIEPHVDRPLDEIDQVEKAILRLAIYELSHNQDVPYKVVINEAIELGKAFGADDSHKFINGVLDKAVKLIRPQE</sequence>
<protein>
    <recommendedName>
        <fullName evidence="6">Transcription antitermination protein NusB</fullName>
    </recommendedName>
    <alternativeName>
        <fullName evidence="6">Antitermination factor NusB</fullName>
    </alternativeName>
</protein>
<comment type="caution">
    <text evidence="8">The sequence shown here is derived from an EMBL/GenBank/DDBJ whole genome shotgun (WGS) entry which is preliminary data.</text>
</comment>
<keyword evidence="2 6" id="KW-0889">Transcription antitermination</keyword>
<comment type="similarity">
    <text evidence="1 6">Belongs to the NusB family.</text>
</comment>
<dbReference type="EMBL" id="BSSU01000003">
    <property type="protein sequence ID" value="GLX81322.1"/>
    <property type="molecule type" value="Genomic_DNA"/>
</dbReference>
<dbReference type="RefSeq" id="WP_284206643.1">
    <property type="nucleotide sequence ID" value="NZ_BSSU01000003.1"/>
</dbReference>
<keyword evidence="9" id="KW-1185">Reference proteome</keyword>
<reference evidence="8 9" key="1">
    <citation type="submission" date="2023-03" db="EMBL/GenBank/DDBJ databases">
        <title>Draft genome sequence of Thalassotalea eurytherma JCM 18482T.</title>
        <authorList>
            <person name="Sawabe T."/>
        </authorList>
    </citation>
    <scope>NUCLEOTIDE SEQUENCE [LARGE SCALE GENOMIC DNA]</scope>
    <source>
        <strain evidence="8 9">JCM 18482</strain>
    </source>
</reference>
<evidence type="ECO:0000256" key="6">
    <source>
        <dbReference type="HAMAP-Rule" id="MF_00073"/>
    </source>
</evidence>
<evidence type="ECO:0000259" key="7">
    <source>
        <dbReference type="Pfam" id="PF01029"/>
    </source>
</evidence>
<name>A0ABQ6H153_9GAMM</name>
<dbReference type="Gene3D" id="1.10.940.10">
    <property type="entry name" value="NusB-like"/>
    <property type="match status" value="1"/>
</dbReference>
<accession>A0ABQ6H153</accession>
<dbReference type="SUPFAM" id="SSF48013">
    <property type="entry name" value="NusB-like"/>
    <property type="match status" value="1"/>
</dbReference>
<evidence type="ECO:0000256" key="4">
    <source>
        <dbReference type="ARBA" id="ARBA00023015"/>
    </source>
</evidence>
<dbReference type="InterPro" id="IPR035926">
    <property type="entry name" value="NusB-like_sf"/>
</dbReference>
<proteinExistence type="inferred from homology"/>
<dbReference type="InterPro" id="IPR006027">
    <property type="entry name" value="NusB_RsmB_TIM44"/>
</dbReference>
<evidence type="ECO:0000256" key="3">
    <source>
        <dbReference type="ARBA" id="ARBA00022884"/>
    </source>
</evidence>